<keyword evidence="2 5" id="KW-0132">Cell division</keyword>
<dbReference type="Gene3D" id="3.30.420.40">
    <property type="match status" value="2"/>
</dbReference>
<dbReference type="GO" id="GO:0051301">
    <property type="term" value="P:cell division"/>
    <property type="evidence" value="ECO:0007669"/>
    <property type="project" value="UniProtKB-KW"/>
</dbReference>
<evidence type="ECO:0000256" key="2">
    <source>
        <dbReference type="ARBA" id="ARBA00022618"/>
    </source>
</evidence>
<evidence type="ECO:0000256" key="7">
    <source>
        <dbReference type="SAM" id="MobiDB-lite"/>
    </source>
</evidence>
<dbReference type="InterPro" id="IPR020823">
    <property type="entry name" value="Cell_div_FtsA"/>
</dbReference>
<evidence type="ECO:0000256" key="6">
    <source>
        <dbReference type="PIRNR" id="PIRNR003101"/>
    </source>
</evidence>
<evidence type="ECO:0000256" key="4">
    <source>
        <dbReference type="ARBA" id="ARBA00023306"/>
    </source>
</evidence>
<dbReference type="Pfam" id="PF02491">
    <property type="entry name" value="SHS2_FTSA"/>
    <property type="match status" value="1"/>
</dbReference>
<evidence type="ECO:0000256" key="5">
    <source>
        <dbReference type="HAMAP-Rule" id="MF_02033"/>
    </source>
</evidence>
<dbReference type="SMART" id="SM00842">
    <property type="entry name" value="FtsA"/>
    <property type="match status" value="1"/>
</dbReference>
<dbReference type="SUPFAM" id="SSF53067">
    <property type="entry name" value="Actin-like ATPase domain"/>
    <property type="match status" value="2"/>
</dbReference>
<dbReference type="NCBIfam" id="TIGR01174">
    <property type="entry name" value="ftsA"/>
    <property type="match status" value="1"/>
</dbReference>
<dbReference type="RefSeq" id="WP_207881194.1">
    <property type="nucleotide sequence ID" value="NZ_JAFVMF010000008.1"/>
</dbReference>
<keyword evidence="4 5" id="KW-0131">Cell cycle</keyword>
<feature type="region of interest" description="Disordered" evidence="7">
    <location>
        <begin position="1"/>
        <end position="50"/>
    </location>
</feature>
<evidence type="ECO:0000313" key="10">
    <source>
        <dbReference type="Proteomes" id="UP000664771"/>
    </source>
</evidence>
<evidence type="ECO:0000259" key="8">
    <source>
        <dbReference type="SMART" id="SM00842"/>
    </source>
</evidence>
<name>A0ABS3LVB2_9PROT</name>
<comment type="similarity">
    <text evidence="5 6">Belongs to the FtsA/MreB family.</text>
</comment>
<evidence type="ECO:0000256" key="1">
    <source>
        <dbReference type="ARBA" id="ARBA00022475"/>
    </source>
</evidence>
<comment type="caution">
    <text evidence="9">The sequence shown here is derived from an EMBL/GenBank/DDBJ whole genome shotgun (WGS) entry which is preliminary data.</text>
</comment>
<dbReference type="PANTHER" id="PTHR32432">
    <property type="entry name" value="CELL DIVISION PROTEIN FTSA-RELATED"/>
    <property type="match status" value="1"/>
</dbReference>
<sequence length="462" mass="48957">MNDLVETPSTSGALALIGKGPERRRPTGRGESDDSSRPLGLPPSESRPQARAWRREVVGVLDIGSTKITCLIGKGEPDGTLRVLGCGWLRSNGVKNGAVVDLRAAEAIIRHVVGNAEREFGRSLDKVVVNLSSGQPESRLFNVHWPVGGREITDADIRRIVTEGRMKAQSEGRAVIHTLPLDFAVDETDGVTDPRGHLCDQLRARLHVIDSASTALRTLDSLLGRAELKLDALVSAPLASGLAVTDADQRMIGTTVVDMGGGTTSLAVFAEGQLVHTAQIGVGGEHVTRDIARGLGTSSDNAERLKTMHGHADLSGDSDDGVSIRIERAGVDAPSFELMPRAALGDIIRPRIEETFELVRDRLDGAGLGRLAGGRVVLTGGASLLDGVGSVAARVLNRPVRLGKPMNVVGLPAECAAATFATTAGLLAWAASVERPFGDIEFTEERPAGFMNRLVSFIRDRV</sequence>
<evidence type="ECO:0000256" key="3">
    <source>
        <dbReference type="ARBA" id="ARBA00023136"/>
    </source>
</evidence>
<feature type="compositionally biased region" description="Basic and acidic residues" evidence="7">
    <location>
        <begin position="20"/>
        <end position="36"/>
    </location>
</feature>
<gene>
    <name evidence="5 9" type="primary">ftsA</name>
    <name evidence="9" type="ORF">J2D73_08640</name>
</gene>
<dbReference type="PANTHER" id="PTHR32432:SF4">
    <property type="entry name" value="CELL DIVISION PROTEIN FTSA"/>
    <property type="match status" value="1"/>
</dbReference>
<comment type="subunit">
    <text evidence="5">Self-interacts. Interacts with FtsZ.</text>
</comment>
<dbReference type="Pfam" id="PF14450">
    <property type="entry name" value="FtsA"/>
    <property type="match status" value="1"/>
</dbReference>
<organism evidence="9 10">
    <name type="scientific">Acetobacter sacchari</name>
    <dbReference type="NCBI Taxonomy" id="2661687"/>
    <lineage>
        <taxon>Bacteria</taxon>
        <taxon>Pseudomonadati</taxon>
        <taxon>Pseudomonadota</taxon>
        <taxon>Alphaproteobacteria</taxon>
        <taxon>Acetobacterales</taxon>
        <taxon>Acetobacteraceae</taxon>
        <taxon>Acetobacter</taxon>
    </lineage>
</organism>
<dbReference type="InterPro" id="IPR003494">
    <property type="entry name" value="SHS2_FtsA"/>
</dbReference>
<dbReference type="Proteomes" id="UP000664771">
    <property type="component" value="Unassembled WGS sequence"/>
</dbReference>
<dbReference type="InterPro" id="IPR050696">
    <property type="entry name" value="FtsA/MreB"/>
</dbReference>
<accession>A0ABS3LVB2</accession>
<dbReference type="EMBL" id="JAFVMF010000008">
    <property type="protein sequence ID" value="MBO1359861.1"/>
    <property type="molecule type" value="Genomic_DNA"/>
</dbReference>
<keyword evidence="10" id="KW-1185">Reference proteome</keyword>
<keyword evidence="3 5" id="KW-0472">Membrane</keyword>
<feature type="domain" description="SHS2" evidence="8">
    <location>
        <begin position="58"/>
        <end position="244"/>
    </location>
</feature>
<evidence type="ECO:0000313" key="9">
    <source>
        <dbReference type="EMBL" id="MBO1359861.1"/>
    </source>
</evidence>
<dbReference type="PIRSF" id="PIRSF003101">
    <property type="entry name" value="FtsA"/>
    <property type="match status" value="1"/>
</dbReference>
<dbReference type="HAMAP" id="MF_02033">
    <property type="entry name" value="FtsA"/>
    <property type="match status" value="1"/>
</dbReference>
<keyword evidence="1 5" id="KW-1003">Cell membrane</keyword>
<proteinExistence type="inferred from homology"/>
<comment type="subcellular location">
    <subcellularLocation>
        <location evidence="5">Cell membrane</location>
        <topology evidence="5">Peripheral membrane protein</topology>
        <orientation evidence="5">Cytoplasmic side</orientation>
    </subcellularLocation>
    <text evidence="5">Localizes to the Z ring in an FtsZ-dependent manner. Targeted to the membrane through a conserved C-terminal amphipathic helix.</text>
</comment>
<dbReference type="CDD" id="cd24048">
    <property type="entry name" value="ASKHA_NBD_FtsA"/>
    <property type="match status" value="1"/>
</dbReference>
<reference evidence="9 10" key="1">
    <citation type="submission" date="2021-03" db="EMBL/GenBank/DDBJ databases">
        <title>The complete genome sequence of Acetobacter sacchari TBRC 11175.</title>
        <authorList>
            <person name="Charoenyingcharoen P."/>
            <person name="Yukphan P."/>
        </authorList>
    </citation>
    <scope>NUCLEOTIDE SEQUENCE [LARGE SCALE GENOMIC DNA]</scope>
    <source>
        <strain evidence="9 10">TBRC 11175</strain>
    </source>
</reference>
<comment type="function">
    <text evidence="5 6">Cell division protein that is involved in the assembly of the Z ring. May serve as a membrane anchor for the Z ring.</text>
</comment>
<protein>
    <recommendedName>
        <fullName evidence="5 6">Cell division protein FtsA</fullName>
    </recommendedName>
</protein>
<dbReference type="InterPro" id="IPR043129">
    <property type="entry name" value="ATPase_NBD"/>
</dbReference>